<dbReference type="Proteomes" id="UP000648663">
    <property type="component" value="Unassembled WGS sequence"/>
</dbReference>
<feature type="domain" description="HTH arsR-type" evidence="1">
    <location>
        <begin position="73"/>
        <end position="168"/>
    </location>
</feature>
<dbReference type="InterPro" id="IPR036390">
    <property type="entry name" value="WH_DNA-bd_sf"/>
</dbReference>
<accession>A0ABQ2G8B8</accession>
<dbReference type="InterPro" id="IPR001845">
    <property type="entry name" value="HTH_ArsR_DNA-bd_dom"/>
</dbReference>
<dbReference type="SUPFAM" id="SSF46785">
    <property type="entry name" value="Winged helix' DNA-binding domain"/>
    <property type="match status" value="1"/>
</dbReference>
<evidence type="ECO:0000313" key="2">
    <source>
        <dbReference type="EMBL" id="GGL80127.1"/>
    </source>
</evidence>
<keyword evidence="3" id="KW-1185">Reference proteome</keyword>
<evidence type="ECO:0000259" key="1">
    <source>
        <dbReference type="SMART" id="SM00418"/>
    </source>
</evidence>
<organism evidence="2 3">
    <name type="scientific">Modestobacter marinus</name>
    <dbReference type="NCBI Taxonomy" id="477641"/>
    <lineage>
        <taxon>Bacteria</taxon>
        <taxon>Bacillati</taxon>
        <taxon>Actinomycetota</taxon>
        <taxon>Actinomycetes</taxon>
        <taxon>Geodermatophilales</taxon>
        <taxon>Geodermatophilaceae</taxon>
        <taxon>Modestobacter</taxon>
    </lineage>
</organism>
<dbReference type="EMBL" id="BMMI01000008">
    <property type="protein sequence ID" value="GGL80127.1"/>
    <property type="molecule type" value="Genomic_DNA"/>
</dbReference>
<proteinExistence type="predicted"/>
<protein>
    <recommendedName>
        <fullName evidence="1">HTH arsR-type domain-containing protein</fullName>
    </recommendedName>
</protein>
<name>A0ABQ2G8B8_9ACTN</name>
<dbReference type="InterPro" id="IPR011991">
    <property type="entry name" value="ArsR-like_HTH"/>
</dbReference>
<dbReference type="CDD" id="cd00090">
    <property type="entry name" value="HTH_ARSR"/>
    <property type="match status" value="1"/>
</dbReference>
<dbReference type="Gene3D" id="1.10.10.10">
    <property type="entry name" value="Winged helix-like DNA-binding domain superfamily/Winged helix DNA-binding domain"/>
    <property type="match status" value="1"/>
</dbReference>
<dbReference type="Pfam" id="PF12840">
    <property type="entry name" value="HTH_20"/>
    <property type="match status" value="1"/>
</dbReference>
<dbReference type="SMART" id="SM00418">
    <property type="entry name" value="HTH_ARSR"/>
    <property type="match status" value="1"/>
</dbReference>
<comment type="caution">
    <text evidence="2">The sequence shown here is derived from an EMBL/GenBank/DDBJ whole genome shotgun (WGS) entry which is preliminary data.</text>
</comment>
<sequence length="229" mass="24969">MPTWLTVSAAHSWRKSWCRSRLRSRVTGAASRYWLGIVNHCLAATSYAAGMGETEAGAGARRFVGERRPATDAEARALASAVRLRILRLCLDEPLTNKEIAARLGRNPATVLHHVRTLVDNGFLAAEGERRGARGAREVPYRATGKSWLMDGASAPGAARDPLLAAFLEEVGLVGEAQLQSTRIGLRLGAADLAEFRERLYGLLDEYATRPAHPGAERWSLYLGMHPDV</sequence>
<gene>
    <name evidence="2" type="ORF">GCM10011589_40430</name>
</gene>
<reference evidence="3" key="1">
    <citation type="journal article" date="2019" name="Int. J. Syst. Evol. Microbiol.">
        <title>The Global Catalogue of Microorganisms (GCM) 10K type strain sequencing project: providing services to taxonomists for standard genome sequencing and annotation.</title>
        <authorList>
            <consortium name="The Broad Institute Genomics Platform"/>
            <consortium name="The Broad Institute Genome Sequencing Center for Infectious Disease"/>
            <person name="Wu L."/>
            <person name="Ma J."/>
        </authorList>
    </citation>
    <scope>NUCLEOTIDE SEQUENCE [LARGE SCALE GENOMIC DNA]</scope>
    <source>
        <strain evidence="3">CGMCC 4.5581</strain>
    </source>
</reference>
<evidence type="ECO:0000313" key="3">
    <source>
        <dbReference type="Proteomes" id="UP000648663"/>
    </source>
</evidence>
<dbReference type="InterPro" id="IPR036388">
    <property type="entry name" value="WH-like_DNA-bd_sf"/>
</dbReference>